<dbReference type="EMBL" id="WQLW01000002">
    <property type="protein sequence ID" value="MVO08368.1"/>
    <property type="molecule type" value="Genomic_DNA"/>
</dbReference>
<name>A0A6I4IFI7_9FLAO</name>
<keyword evidence="2" id="KW-1185">Reference proteome</keyword>
<accession>A0A6I4IFI7</accession>
<dbReference type="OrthoDB" id="1493702at2"/>
<proteinExistence type="predicted"/>
<dbReference type="AlphaFoldDB" id="A0A6I4IFI7"/>
<evidence type="ECO:0000313" key="2">
    <source>
        <dbReference type="Proteomes" id="UP000431264"/>
    </source>
</evidence>
<sequence>MIKNIIITISLLLISCSKDKHKIEIYTSPYRFNNLEGIQLSKHFENEIKNDADFLRKFGANTTFDTLNNDIIFAGKFNFVSTKLNKEPTISDEEILMLDLDKNEIIFSEAGRKQLSKLKESLYGIQFIMTDNKKPIMTGYLWNDFSPYWSNWNTISYSTDFKKKKKNRIFKGIGRQDLLGQPINFSNYTDLLIAFKESNRLKEKASR</sequence>
<reference evidence="2" key="1">
    <citation type="submission" date="2019-05" db="EMBL/GenBank/DDBJ databases">
        <title>Flavobacterium profundi sp. nov., isolated from a deep-sea seamount.</title>
        <authorList>
            <person name="Zhang D.-C."/>
        </authorList>
    </citation>
    <scope>NUCLEOTIDE SEQUENCE [LARGE SCALE GENOMIC DNA]</scope>
    <source>
        <strain evidence="2">TP390</strain>
    </source>
</reference>
<evidence type="ECO:0000313" key="1">
    <source>
        <dbReference type="EMBL" id="MVO08368.1"/>
    </source>
</evidence>
<gene>
    <name evidence="1" type="ORF">GOQ30_04215</name>
</gene>
<protein>
    <submittedName>
        <fullName evidence="1">Uncharacterized protein</fullName>
    </submittedName>
</protein>
<comment type="caution">
    <text evidence="1">The sequence shown here is derived from an EMBL/GenBank/DDBJ whole genome shotgun (WGS) entry which is preliminary data.</text>
</comment>
<dbReference type="RefSeq" id="WP_140996759.1">
    <property type="nucleotide sequence ID" value="NZ_VDCZ01000002.1"/>
</dbReference>
<dbReference type="PROSITE" id="PS51257">
    <property type="entry name" value="PROKAR_LIPOPROTEIN"/>
    <property type="match status" value="1"/>
</dbReference>
<dbReference type="Proteomes" id="UP000431264">
    <property type="component" value="Unassembled WGS sequence"/>
</dbReference>
<organism evidence="1 2">
    <name type="scientific">Flavobacterium profundi</name>
    <dbReference type="NCBI Taxonomy" id="1774945"/>
    <lineage>
        <taxon>Bacteria</taxon>
        <taxon>Pseudomonadati</taxon>
        <taxon>Bacteroidota</taxon>
        <taxon>Flavobacteriia</taxon>
        <taxon>Flavobacteriales</taxon>
        <taxon>Flavobacteriaceae</taxon>
        <taxon>Flavobacterium</taxon>
    </lineage>
</organism>